<proteinExistence type="predicted"/>
<feature type="transmembrane region" description="Helical" evidence="1">
    <location>
        <begin position="144"/>
        <end position="166"/>
    </location>
</feature>
<keyword evidence="1" id="KW-0812">Transmembrane</keyword>
<protein>
    <submittedName>
        <fullName evidence="2">Uncharacterized protein</fullName>
    </submittedName>
</protein>
<keyword evidence="1" id="KW-0472">Membrane</keyword>
<organism evidence="2">
    <name type="scientific">Candidatus Kentrum sp. LPFa</name>
    <dbReference type="NCBI Taxonomy" id="2126335"/>
    <lineage>
        <taxon>Bacteria</taxon>
        <taxon>Pseudomonadati</taxon>
        <taxon>Pseudomonadota</taxon>
        <taxon>Gammaproteobacteria</taxon>
        <taxon>Candidatus Kentrum</taxon>
    </lineage>
</organism>
<sequence length="171" mass="19530">MSKPVQTPPSQSISALINPKGYAVFGFFSLLFVAAWFGMGYQWEWLAEIQENTLYKQLSGVALLALILQQWRFGLRRFTGQDFTIGFMDNHKLIGCVLPIFILFHIRDLGVAYQRMLAIVILVNCLTGILNVEILQIRKPFFHNAWMASHIGLATIGLTLAIYHIYVVYLY</sequence>
<feature type="transmembrane region" description="Helical" evidence="1">
    <location>
        <begin position="83"/>
        <end position="106"/>
    </location>
</feature>
<feature type="transmembrane region" description="Helical" evidence="1">
    <location>
        <begin position="112"/>
        <end position="132"/>
    </location>
</feature>
<evidence type="ECO:0000256" key="1">
    <source>
        <dbReference type="SAM" id="Phobius"/>
    </source>
</evidence>
<dbReference type="AlphaFoldDB" id="A0A450WAS2"/>
<reference evidence="2" key="1">
    <citation type="submission" date="2019-02" db="EMBL/GenBank/DDBJ databases">
        <authorList>
            <person name="Gruber-Vodicka R. H."/>
            <person name="Seah K. B. B."/>
        </authorList>
    </citation>
    <scope>NUCLEOTIDE SEQUENCE</scope>
    <source>
        <strain evidence="2">BECK_S313</strain>
    </source>
</reference>
<accession>A0A450WAS2</accession>
<dbReference type="EMBL" id="CAADFK010000057">
    <property type="protein sequence ID" value="VFK14139.1"/>
    <property type="molecule type" value="Genomic_DNA"/>
</dbReference>
<name>A0A450WAS2_9GAMM</name>
<evidence type="ECO:0000313" key="2">
    <source>
        <dbReference type="EMBL" id="VFK14139.1"/>
    </source>
</evidence>
<feature type="transmembrane region" description="Helical" evidence="1">
    <location>
        <begin position="21"/>
        <end position="41"/>
    </location>
</feature>
<feature type="transmembrane region" description="Helical" evidence="1">
    <location>
        <begin position="53"/>
        <end position="71"/>
    </location>
</feature>
<keyword evidence="1" id="KW-1133">Transmembrane helix</keyword>
<gene>
    <name evidence="2" type="ORF">BECKLPF1236B_GA0070989_105716</name>
</gene>